<accession>A0A0C3BF65</accession>
<reference evidence="4" key="2">
    <citation type="submission" date="2015-01" db="EMBL/GenBank/DDBJ databases">
        <title>Evolutionary Origins and Diversification of the Mycorrhizal Mutualists.</title>
        <authorList>
            <consortium name="DOE Joint Genome Institute"/>
            <consortium name="Mycorrhizal Genomics Consortium"/>
            <person name="Kohler A."/>
            <person name="Kuo A."/>
            <person name="Nagy L.G."/>
            <person name="Floudas D."/>
            <person name="Copeland A."/>
            <person name="Barry K.W."/>
            <person name="Cichocki N."/>
            <person name="Veneault-Fourrey C."/>
            <person name="LaButti K."/>
            <person name="Lindquist E.A."/>
            <person name="Lipzen A."/>
            <person name="Lundell T."/>
            <person name="Morin E."/>
            <person name="Murat C."/>
            <person name="Riley R."/>
            <person name="Ohm R."/>
            <person name="Sun H."/>
            <person name="Tunlid A."/>
            <person name="Henrissat B."/>
            <person name="Grigoriev I.V."/>
            <person name="Hibbett D.S."/>
            <person name="Martin F."/>
        </authorList>
    </citation>
    <scope>NUCLEOTIDE SEQUENCE [LARGE SCALE GENOMIC DNA]</scope>
    <source>
        <strain evidence="4">h7</strain>
    </source>
</reference>
<dbReference type="STRING" id="686832.A0A0C3BF65"/>
<dbReference type="InterPro" id="IPR042098">
    <property type="entry name" value="TauD-like_sf"/>
</dbReference>
<dbReference type="GO" id="GO:0016491">
    <property type="term" value="F:oxidoreductase activity"/>
    <property type="evidence" value="ECO:0007669"/>
    <property type="project" value="UniProtKB-KW"/>
</dbReference>
<dbReference type="Pfam" id="PF02668">
    <property type="entry name" value="TauD"/>
    <property type="match status" value="1"/>
</dbReference>
<keyword evidence="4" id="KW-1185">Reference proteome</keyword>
<organism evidence="3 4">
    <name type="scientific">Hebeloma cylindrosporum</name>
    <dbReference type="NCBI Taxonomy" id="76867"/>
    <lineage>
        <taxon>Eukaryota</taxon>
        <taxon>Fungi</taxon>
        <taxon>Dikarya</taxon>
        <taxon>Basidiomycota</taxon>
        <taxon>Agaricomycotina</taxon>
        <taxon>Agaricomycetes</taxon>
        <taxon>Agaricomycetidae</taxon>
        <taxon>Agaricales</taxon>
        <taxon>Agaricineae</taxon>
        <taxon>Hymenogastraceae</taxon>
        <taxon>Hebeloma</taxon>
    </lineage>
</organism>
<proteinExistence type="predicted"/>
<dbReference type="PANTHER" id="PTHR10696:SF54">
    <property type="entry name" value="FAMILY OXIDOREDUCTASE, PUTATIVE (AFU_ORTHOLOGUE AFUA_4G13850)-RELATED"/>
    <property type="match status" value="1"/>
</dbReference>
<evidence type="ECO:0000313" key="4">
    <source>
        <dbReference type="Proteomes" id="UP000053424"/>
    </source>
</evidence>
<gene>
    <name evidence="3" type="ORF">M413DRAFT_349953</name>
</gene>
<evidence type="ECO:0000313" key="3">
    <source>
        <dbReference type="EMBL" id="KIM35425.1"/>
    </source>
</evidence>
<protein>
    <recommendedName>
        <fullName evidence="2">TauD/TfdA-like domain-containing protein</fullName>
    </recommendedName>
</protein>
<dbReference type="Proteomes" id="UP000053424">
    <property type="component" value="Unassembled WGS sequence"/>
</dbReference>
<sequence length="359" mass="40588">MDALPFGFPRRLEGPMAWDGNQFQNKPELYVGALSKHDLSEVEQAIAHFKELGLSRGFINRETFPLTQGLSERLHKINDILHNGHGFHVLRGIDPSQYSEEDHIILFAGLASHVASERAGRIDHIRYERQSEAPGVNLRPTELPVAMDFHTDIDAGNIVALFIERSAKSGGEQCLSSFWCAYNDLARDRPEVLAELAKDWYWEKSIRGQKGKATYQRAIVGQVEGKPEINFGKSFVAGRPNQPLSAEAPPLTSSQEMALRILTDTVRKHSFQLETRRGDILFVNNLSVMHARNAFVDDVNAENDSCRHVLRLWLRDSKTGWPIADSLKYDGKELWNVAPGSQRLFTMTEWDAFPRAVRV</sequence>
<evidence type="ECO:0000259" key="2">
    <source>
        <dbReference type="Pfam" id="PF02668"/>
    </source>
</evidence>
<name>A0A0C3BF65_HEBCY</name>
<dbReference type="OrthoDB" id="272271at2759"/>
<reference evidence="3 4" key="1">
    <citation type="submission" date="2014-04" db="EMBL/GenBank/DDBJ databases">
        <authorList>
            <consortium name="DOE Joint Genome Institute"/>
            <person name="Kuo A."/>
            <person name="Gay G."/>
            <person name="Dore J."/>
            <person name="Kohler A."/>
            <person name="Nagy L.G."/>
            <person name="Floudas D."/>
            <person name="Copeland A."/>
            <person name="Barry K.W."/>
            <person name="Cichocki N."/>
            <person name="Veneault-Fourrey C."/>
            <person name="LaButti K."/>
            <person name="Lindquist E.A."/>
            <person name="Lipzen A."/>
            <person name="Lundell T."/>
            <person name="Morin E."/>
            <person name="Murat C."/>
            <person name="Sun H."/>
            <person name="Tunlid A."/>
            <person name="Henrissat B."/>
            <person name="Grigoriev I.V."/>
            <person name="Hibbett D.S."/>
            <person name="Martin F."/>
            <person name="Nordberg H.P."/>
            <person name="Cantor M.N."/>
            <person name="Hua S.X."/>
        </authorList>
    </citation>
    <scope>NUCLEOTIDE SEQUENCE [LARGE SCALE GENOMIC DNA]</scope>
    <source>
        <strain evidence="4">h7</strain>
    </source>
</reference>
<keyword evidence="1" id="KW-0560">Oxidoreductase</keyword>
<dbReference type="AlphaFoldDB" id="A0A0C3BF65"/>
<dbReference type="SUPFAM" id="SSF51197">
    <property type="entry name" value="Clavaminate synthase-like"/>
    <property type="match status" value="1"/>
</dbReference>
<feature type="domain" description="TauD/TfdA-like" evidence="2">
    <location>
        <begin position="59"/>
        <end position="313"/>
    </location>
</feature>
<dbReference type="Gene3D" id="3.60.130.10">
    <property type="entry name" value="Clavaminate synthase-like"/>
    <property type="match status" value="1"/>
</dbReference>
<dbReference type="InterPro" id="IPR003819">
    <property type="entry name" value="TauD/TfdA-like"/>
</dbReference>
<dbReference type="EMBL" id="KN831821">
    <property type="protein sequence ID" value="KIM35425.1"/>
    <property type="molecule type" value="Genomic_DNA"/>
</dbReference>
<dbReference type="HOGENOM" id="CLU_041041_0_0_1"/>
<evidence type="ECO:0000256" key="1">
    <source>
        <dbReference type="ARBA" id="ARBA00023002"/>
    </source>
</evidence>
<dbReference type="PANTHER" id="PTHR10696">
    <property type="entry name" value="GAMMA-BUTYROBETAINE HYDROXYLASE-RELATED"/>
    <property type="match status" value="1"/>
</dbReference>
<dbReference type="InterPro" id="IPR050411">
    <property type="entry name" value="AlphaKG_dependent_hydroxylases"/>
</dbReference>